<dbReference type="AlphaFoldDB" id="A0A8H6C7W4"/>
<keyword evidence="1" id="KW-0862">Zinc</keyword>
<keyword evidence="1" id="KW-0863">Zinc-finger</keyword>
<feature type="region of interest" description="Disordered" evidence="2">
    <location>
        <begin position="238"/>
        <end position="257"/>
    </location>
</feature>
<evidence type="ECO:0000256" key="1">
    <source>
        <dbReference type="PROSITE-ProRule" id="PRU00723"/>
    </source>
</evidence>
<keyword evidence="1" id="KW-0479">Metal-binding</keyword>
<evidence type="ECO:0000256" key="2">
    <source>
        <dbReference type="SAM" id="MobiDB-lite"/>
    </source>
</evidence>
<evidence type="ECO:0000313" key="4">
    <source>
        <dbReference type="EMBL" id="KAF6218485.1"/>
    </source>
</evidence>
<dbReference type="GO" id="GO:0008270">
    <property type="term" value="F:zinc ion binding"/>
    <property type="evidence" value="ECO:0007669"/>
    <property type="project" value="UniProtKB-KW"/>
</dbReference>
<name>A0A8H6C7W4_9LECA</name>
<reference evidence="4 5" key="1">
    <citation type="journal article" date="2020" name="Genomics">
        <title>Complete, high-quality genomes from long-read metagenomic sequencing of two wolf lichen thalli reveals enigmatic genome architecture.</title>
        <authorList>
            <person name="McKenzie S.K."/>
            <person name="Walston R.F."/>
            <person name="Allen J.L."/>
        </authorList>
    </citation>
    <scope>NUCLEOTIDE SEQUENCE [LARGE SCALE GENOMIC DNA]</scope>
    <source>
        <strain evidence="4">WasteWater1</strain>
    </source>
</reference>
<dbReference type="InterPro" id="IPR000571">
    <property type="entry name" value="Znf_CCCH"/>
</dbReference>
<evidence type="ECO:0000259" key="3">
    <source>
        <dbReference type="PROSITE" id="PS50103"/>
    </source>
</evidence>
<comment type="caution">
    <text evidence="4">The sequence shown here is derived from an EMBL/GenBank/DDBJ whole genome shotgun (WGS) entry which is preliminary data.</text>
</comment>
<feature type="compositionally biased region" description="Polar residues" evidence="2">
    <location>
        <begin position="322"/>
        <end position="358"/>
    </location>
</feature>
<feature type="domain" description="C3H1-type" evidence="3">
    <location>
        <begin position="175"/>
        <end position="204"/>
    </location>
</feature>
<feature type="compositionally biased region" description="Low complexity" evidence="2">
    <location>
        <begin position="422"/>
        <end position="431"/>
    </location>
</feature>
<feature type="compositionally biased region" description="Polar residues" evidence="2">
    <location>
        <begin position="16"/>
        <end position="25"/>
    </location>
</feature>
<feature type="zinc finger region" description="C3H1-type" evidence="1">
    <location>
        <begin position="175"/>
        <end position="204"/>
    </location>
</feature>
<feature type="compositionally biased region" description="Polar residues" evidence="2">
    <location>
        <begin position="438"/>
        <end position="449"/>
    </location>
</feature>
<feature type="compositionally biased region" description="Polar residues" evidence="2">
    <location>
        <begin position="464"/>
        <end position="477"/>
    </location>
</feature>
<feature type="region of interest" description="Disordered" evidence="2">
    <location>
        <begin position="102"/>
        <end position="159"/>
    </location>
</feature>
<dbReference type="GeneID" id="59334239"/>
<feature type="compositionally biased region" description="Polar residues" evidence="2">
    <location>
        <begin position="116"/>
        <end position="127"/>
    </location>
</feature>
<dbReference type="RefSeq" id="XP_037147920.1">
    <property type="nucleotide sequence ID" value="XM_037296739.1"/>
</dbReference>
<organism evidence="4 5">
    <name type="scientific">Letharia lupina</name>
    <dbReference type="NCBI Taxonomy" id="560253"/>
    <lineage>
        <taxon>Eukaryota</taxon>
        <taxon>Fungi</taxon>
        <taxon>Dikarya</taxon>
        <taxon>Ascomycota</taxon>
        <taxon>Pezizomycotina</taxon>
        <taxon>Lecanoromycetes</taxon>
        <taxon>OSLEUM clade</taxon>
        <taxon>Lecanoromycetidae</taxon>
        <taxon>Lecanorales</taxon>
        <taxon>Lecanorineae</taxon>
        <taxon>Parmeliaceae</taxon>
        <taxon>Letharia</taxon>
    </lineage>
</organism>
<accession>A0A8H6C7W4</accession>
<feature type="compositionally biased region" description="Low complexity" evidence="2">
    <location>
        <begin position="135"/>
        <end position="145"/>
    </location>
</feature>
<protein>
    <recommendedName>
        <fullName evidence="3">C3H1-type domain-containing protein</fullName>
    </recommendedName>
</protein>
<feature type="compositionally biased region" description="Basic residues" evidence="2">
    <location>
        <begin position="593"/>
        <end position="603"/>
    </location>
</feature>
<proteinExistence type="predicted"/>
<feature type="region of interest" description="Disordered" evidence="2">
    <location>
        <begin position="1"/>
        <end position="26"/>
    </location>
</feature>
<evidence type="ECO:0000313" key="5">
    <source>
        <dbReference type="Proteomes" id="UP000593566"/>
    </source>
</evidence>
<dbReference type="EMBL" id="JACCJB010000022">
    <property type="protein sequence ID" value="KAF6218485.1"/>
    <property type="molecule type" value="Genomic_DNA"/>
</dbReference>
<feature type="compositionally biased region" description="Polar residues" evidence="2">
    <location>
        <begin position="494"/>
        <end position="508"/>
    </location>
</feature>
<dbReference type="PROSITE" id="PS50103">
    <property type="entry name" value="ZF_C3H1"/>
    <property type="match status" value="1"/>
</dbReference>
<sequence length="630" mass="66393">MNTSTNTGAQAPASPAESTKAQHSVMSEPLRPRWCVQRDDNTVVPLIAIDELPDSVILKGVPITLTVLEALKARMELITGDHPAHGLRYQLYQPINTQTAVHEEGDDYGSDDSPASEGSESSTQKGSAASDKKGNNNAAGSGSEASKSKDKGLRTPALTTNDTSIFDTMAKKGTMGKKVYCTYWIQTGNCNYMQEGCKYKHEIPKDEDTRRAIGFREFPNWPREELPIQAKPAPALHKPWRRQDGKSEHPGVPGPLHRAVASPVAAHVTPTIVARGNGQVSAGASTPGPAANTQYNPNVTAFMAPHQHFPTHANHVAQQRPFSQGGQSFLGNGSAENYQQRSAQHNASPPSYNQSAPQAINGGRSGSSSPPKQPPISRPTSLGQSSVGQHQNHTGASTRKVAPDYHIMNRASGISGGGAPASGGNQAPNNARQGYSGMPNNWNPQTNAPASMDISFIAPSSASTRSGSQAVYTPTYTPNSASAPPNPNMGNNAFGSLTGTAASDSRASTPPHYIGNVPVKGRGPVQFGRDSPAPGTGNARDTLPAPAHAEESDAASVTSPPVQHRVFFRKPGQPEFVTNPPEPKGGQNGRAPHGLRKHARKVHAANGGKSAKGKMSGNGYDVLVDVNDQQ</sequence>
<feature type="compositionally biased region" description="Polar residues" evidence="2">
    <location>
        <begin position="378"/>
        <end position="397"/>
    </location>
</feature>
<dbReference type="Proteomes" id="UP000593566">
    <property type="component" value="Unassembled WGS sequence"/>
</dbReference>
<feature type="region of interest" description="Disordered" evidence="2">
    <location>
        <begin position="322"/>
        <end position="450"/>
    </location>
</feature>
<feature type="compositionally biased region" description="Low complexity" evidence="2">
    <location>
        <begin position="478"/>
        <end position="493"/>
    </location>
</feature>
<gene>
    <name evidence="4" type="ORF">HO133_005834</name>
</gene>
<keyword evidence="5" id="KW-1185">Reference proteome</keyword>
<feature type="region of interest" description="Disordered" evidence="2">
    <location>
        <begin position="464"/>
        <end position="630"/>
    </location>
</feature>